<protein>
    <submittedName>
        <fullName evidence="4">Probable protein phosphatase 2C 65</fullName>
    </submittedName>
</protein>
<feature type="region of interest" description="Disordered" evidence="1">
    <location>
        <begin position="425"/>
        <end position="444"/>
    </location>
</feature>
<organism evidence="3 4">
    <name type="scientific">Durio zibethinus</name>
    <name type="common">Durian</name>
    <dbReference type="NCBI Taxonomy" id="66656"/>
    <lineage>
        <taxon>Eukaryota</taxon>
        <taxon>Viridiplantae</taxon>
        <taxon>Streptophyta</taxon>
        <taxon>Embryophyta</taxon>
        <taxon>Tracheophyta</taxon>
        <taxon>Spermatophyta</taxon>
        <taxon>Magnoliopsida</taxon>
        <taxon>eudicotyledons</taxon>
        <taxon>Gunneridae</taxon>
        <taxon>Pentapetalae</taxon>
        <taxon>rosids</taxon>
        <taxon>malvids</taxon>
        <taxon>Malvales</taxon>
        <taxon>Malvaceae</taxon>
        <taxon>Helicteroideae</taxon>
        <taxon>Durio</taxon>
    </lineage>
</organism>
<dbReference type="Gene3D" id="3.60.40.10">
    <property type="entry name" value="PPM-type phosphatase domain"/>
    <property type="match status" value="1"/>
</dbReference>
<dbReference type="GeneID" id="111296972"/>
<dbReference type="RefSeq" id="XP_022747213.1">
    <property type="nucleotide sequence ID" value="XM_022891478.1"/>
</dbReference>
<feature type="domain" description="PPM-type phosphatase" evidence="2">
    <location>
        <begin position="48"/>
        <end position="359"/>
    </location>
</feature>
<dbReference type="AlphaFoldDB" id="A0A6P5Z382"/>
<dbReference type="OrthoDB" id="10264738at2759"/>
<gene>
    <name evidence="4" type="primary">LOC111296972</name>
</gene>
<dbReference type="Pfam" id="PF00481">
    <property type="entry name" value="PP2C"/>
    <property type="match status" value="1"/>
</dbReference>
<dbReference type="KEGG" id="dzi:111296972"/>
<dbReference type="Proteomes" id="UP000515121">
    <property type="component" value="Unplaced"/>
</dbReference>
<dbReference type="InterPro" id="IPR001932">
    <property type="entry name" value="PPM-type_phosphatase-like_dom"/>
</dbReference>
<dbReference type="CDD" id="cd00143">
    <property type="entry name" value="PP2Cc"/>
    <property type="match status" value="1"/>
</dbReference>
<dbReference type="InterPro" id="IPR036457">
    <property type="entry name" value="PPM-type-like_dom_sf"/>
</dbReference>
<evidence type="ECO:0000313" key="4">
    <source>
        <dbReference type="RefSeq" id="XP_022747213.1"/>
    </source>
</evidence>
<accession>A0A6P5Z382</accession>
<dbReference type="InterPro" id="IPR015655">
    <property type="entry name" value="PP2C"/>
</dbReference>
<dbReference type="PANTHER" id="PTHR47992">
    <property type="entry name" value="PROTEIN PHOSPHATASE"/>
    <property type="match status" value="1"/>
</dbReference>
<feature type="compositionally biased region" description="Basic and acidic residues" evidence="1">
    <location>
        <begin position="129"/>
        <end position="150"/>
    </location>
</feature>
<evidence type="ECO:0000313" key="3">
    <source>
        <dbReference type="Proteomes" id="UP000515121"/>
    </source>
</evidence>
<sequence>MGACCSTQVKYKGRRHDEDDLDEKEEEGQQEDLTTIGHGGAIVRLQGSSSYTSMYTRKGKKGINQDAMTVWENFMGKKNVFFCGVFDGHGPSGHQVARYVCDTLPFKLSSVISMSQPNGCKGVAAGKSSGKDDSSGINKESDQEESSHKEIFSSWEASLIKAFEESDEDLCLEESLDSYCSGTTAVTIIKQDEHLIISNLGDSRAILCTRDNENQLVPIQLTVDLKPSIPSEAERILRCGGRVFAMDEEPNVPRVWMPKQNCPGLAMARAFGDFCLKHHGLSSIPEVSYRRLTSKDEFVVLATDGVWDVLTNNEVIRIVASVKKQSMAAKILVYYAVQAWRTKYPGSKIDDCAVVCLFLKKRPSLSRSLSDMSKHRGSHLDIADSNISKGKKTEEGETVINCDITVDPKALDELNRVNAYMKPSRLGSLSRRKTSKDFGGTEAK</sequence>
<feature type="region of interest" description="Disordered" evidence="1">
    <location>
        <begin position="122"/>
        <end position="150"/>
    </location>
</feature>
<dbReference type="PROSITE" id="PS51746">
    <property type="entry name" value="PPM_2"/>
    <property type="match status" value="1"/>
</dbReference>
<name>A0A6P5Z382_DURZI</name>
<dbReference type="SMART" id="SM00332">
    <property type="entry name" value="PP2Cc"/>
    <property type="match status" value="1"/>
</dbReference>
<evidence type="ECO:0000256" key="1">
    <source>
        <dbReference type="SAM" id="MobiDB-lite"/>
    </source>
</evidence>
<proteinExistence type="predicted"/>
<reference evidence="4" key="1">
    <citation type="submission" date="2025-08" db="UniProtKB">
        <authorList>
            <consortium name="RefSeq"/>
        </authorList>
    </citation>
    <scope>IDENTIFICATION</scope>
    <source>
        <tissue evidence="4">Fruit stalk</tissue>
    </source>
</reference>
<dbReference type="SUPFAM" id="SSF81606">
    <property type="entry name" value="PP2C-like"/>
    <property type="match status" value="1"/>
</dbReference>
<keyword evidence="3" id="KW-1185">Reference proteome</keyword>
<feature type="region of interest" description="Disordered" evidence="1">
    <location>
        <begin position="9"/>
        <end position="30"/>
    </location>
</feature>
<feature type="compositionally biased region" description="Acidic residues" evidence="1">
    <location>
        <begin position="19"/>
        <end position="30"/>
    </location>
</feature>
<evidence type="ECO:0000259" key="2">
    <source>
        <dbReference type="PROSITE" id="PS51746"/>
    </source>
</evidence>
<dbReference type="GO" id="GO:0004722">
    <property type="term" value="F:protein serine/threonine phosphatase activity"/>
    <property type="evidence" value="ECO:0007669"/>
    <property type="project" value="InterPro"/>
</dbReference>